<dbReference type="Pfam" id="PF08240">
    <property type="entry name" value="ADH_N"/>
    <property type="match status" value="1"/>
</dbReference>
<proteinExistence type="predicted"/>
<dbReference type="Proteomes" id="UP000284842">
    <property type="component" value="Unassembled WGS sequence"/>
</dbReference>
<dbReference type="PANTHER" id="PTHR45033">
    <property type="match status" value="1"/>
</dbReference>
<evidence type="ECO:0000313" key="2">
    <source>
        <dbReference type="EMBL" id="PPQ66429.1"/>
    </source>
</evidence>
<dbReference type="SMART" id="SM00829">
    <property type="entry name" value="PKS_ER"/>
    <property type="match status" value="1"/>
</dbReference>
<name>A0A409VJG8_9AGAR</name>
<evidence type="ECO:0000313" key="3">
    <source>
        <dbReference type="Proteomes" id="UP000284842"/>
    </source>
</evidence>
<dbReference type="CDD" id="cd08276">
    <property type="entry name" value="MDR7"/>
    <property type="match status" value="1"/>
</dbReference>
<dbReference type="InterPro" id="IPR020843">
    <property type="entry name" value="ER"/>
</dbReference>
<dbReference type="Gene3D" id="3.90.180.10">
    <property type="entry name" value="Medium-chain alcohol dehydrogenases, catalytic domain"/>
    <property type="match status" value="1"/>
</dbReference>
<dbReference type="OrthoDB" id="9930022at2759"/>
<dbReference type="InterPro" id="IPR013154">
    <property type="entry name" value="ADH-like_N"/>
</dbReference>
<dbReference type="SUPFAM" id="SSF51735">
    <property type="entry name" value="NAD(P)-binding Rossmann-fold domains"/>
    <property type="match status" value="1"/>
</dbReference>
<dbReference type="EMBL" id="NHTK01006043">
    <property type="protein sequence ID" value="PPQ66429.1"/>
    <property type="molecule type" value="Genomic_DNA"/>
</dbReference>
<feature type="domain" description="Enoyl reductase (ER)" evidence="1">
    <location>
        <begin position="20"/>
        <end position="350"/>
    </location>
</feature>
<dbReference type="InterPro" id="IPR013149">
    <property type="entry name" value="ADH-like_C"/>
</dbReference>
<dbReference type="Pfam" id="PF00107">
    <property type="entry name" value="ADH_zinc_N"/>
    <property type="match status" value="1"/>
</dbReference>
<dbReference type="PANTHER" id="PTHR45033:SF2">
    <property type="entry name" value="ZINC-TYPE ALCOHOL DEHYDROGENASE-LIKE PROTEIN C1773.06C"/>
    <property type="match status" value="1"/>
</dbReference>
<dbReference type="GO" id="GO:0016491">
    <property type="term" value="F:oxidoreductase activity"/>
    <property type="evidence" value="ECO:0007669"/>
    <property type="project" value="InterPro"/>
</dbReference>
<reference evidence="2 3" key="1">
    <citation type="journal article" date="2018" name="Evol. Lett.">
        <title>Horizontal gene cluster transfer increased hallucinogenic mushroom diversity.</title>
        <authorList>
            <person name="Reynolds H.T."/>
            <person name="Vijayakumar V."/>
            <person name="Gluck-Thaler E."/>
            <person name="Korotkin H.B."/>
            <person name="Matheny P.B."/>
            <person name="Slot J.C."/>
        </authorList>
    </citation>
    <scope>NUCLEOTIDE SEQUENCE [LARGE SCALE GENOMIC DNA]</scope>
    <source>
        <strain evidence="2 3">2629</strain>
    </source>
</reference>
<dbReference type="InParanoid" id="A0A409VJG8"/>
<protein>
    <recommendedName>
        <fullName evidence="1">Enoyl reductase (ER) domain-containing protein</fullName>
    </recommendedName>
</protein>
<dbReference type="InterPro" id="IPR011032">
    <property type="entry name" value="GroES-like_sf"/>
</dbReference>
<dbReference type="STRING" id="181874.A0A409VJG8"/>
<dbReference type="InterPro" id="IPR036291">
    <property type="entry name" value="NAD(P)-bd_dom_sf"/>
</dbReference>
<dbReference type="SUPFAM" id="SSF50129">
    <property type="entry name" value="GroES-like"/>
    <property type="match status" value="1"/>
</dbReference>
<evidence type="ECO:0000259" key="1">
    <source>
        <dbReference type="SMART" id="SM00829"/>
    </source>
</evidence>
<comment type="caution">
    <text evidence="2">The sequence shown here is derived from an EMBL/GenBank/DDBJ whole genome shotgun (WGS) entry which is preliminary data.</text>
</comment>
<sequence length="355" mass="38079">MANQSKILTSTKAYNLTAVGDYHSLKIVDVPIPKLKANHVLVKIHAVSLQFRDLLIARNAYGHPTPENLVPLSDAAGEIVQLGEEVTGWSTGDRVCANFLLGRIYGPVTPANAKTALGHVEPGVLIHYRAFPAESLVHIPPHLSYEEASTLPCSGLTAWSCIRGPEPVGPGDIILIQGTGGVSIAAMQFAVAFGATVIATSSSDEKLNVAKKLGAKHLINYKTTPNWDEEVLKITNGEGVDHVIEVGGEDTLLKSLNAVKFGGTIHIVGILASVNFDAPNPNVVRPLIFKAASLRGIHVGSLHDFQQMNKALAAYPEITRPVVDKVFAFDEVIEALEYFEAQKHVGKVVIKVSQD</sequence>
<dbReference type="Gene3D" id="3.40.50.720">
    <property type="entry name" value="NAD(P)-binding Rossmann-like Domain"/>
    <property type="match status" value="1"/>
</dbReference>
<dbReference type="AlphaFoldDB" id="A0A409VJG8"/>
<gene>
    <name evidence="2" type="ORF">CVT24_007195</name>
</gene>
<dbReference type="InterPro" id="IPR052711">
    <property type="entry name" value="Zinc_ADH-like"/>
</dbReference>
<keyword evidence="3" id="KW-1185">Reference proteome</keyword>
<accession>A0A409VJG8</accession>
<organism evidence="2 3">
    <name type="scientific">Panaeolus cyanescens</name>
    <dbReference type="NCBI Taxonomy" id="181874"/>
    <lineage>
        <taxon>Eukaryota</taxon>
        <taxon>Fungi</taxon>
        <taxon>Dikarya</taxon>
        <taxon>Basidiomycota</taxon>
        <taxon>Agaricomycotina</taxon>
        <taxon>Agaricomycetes</taxon>
        <taxon>Agaricomycetidae</taxon>
        <taxon>Agaricales</taxon>
        <taxon>Agaricineae</taxon>
        <taxon>Galeropsidaceae</taxon>
        <taxon>Panaeolus</taxon>
    </lineage>
</organism>